<evidence type="ECO:0000256" key="10">
    <source>
        <dbReference type="RuleBase" id="RU000589"/>
    </source>
</evidence>
<keyword evidence="5" id="KW-0964">Secreted</keyword>
<dbReference type="InterPro" id="IPR011050">
    <property type="entry name" value="Pectin_lyase_fold/virulence"/>
</dbReference>
<evidence type="ECO:0000259" key="11">
    <source>
        <dbReference type="Pfam" id="PF01095"/>
    </source>
</evidence>
<dbReference type="GO" id="GO:0005576">
    <property type="term" value="C:extracellular region"/>
    <property type="evidence" value="ECO:0007669"/>
    <property type="project" value="UniProtKB-SubCell"/>
</dbReference>
<dbReference type="Pfam" id="PF01095">
    <property type="entry name" value="Pectinesterase"/>
    <property type="match status" value="1"/>
</dbReference>
<evidence type="ECO:0000256" key="5">
    <source>
        <dbReference type="ARBA" id="ARBA00022525"/>
    </source>
</evidence>
<comment type="caution">
    <text evidence="12">The sequence shown here is derived from an EMBL/GenBank/DDBJ whole genome shotgun (WGS) entry which is preliminary data.</text>
</comment>
<dbReference type="InterPro" id="IPR033131">
    <property type="entry name" value="Pectinesterase_Asp_AS"/>
</dbReference>
<keyword evidence="6 10" id="KW-0378">Hydrolase</keyword>
<comment type="pathway">
    <text evidence="2 10">Glycan metabolism; pectin degradation; 2-dehydro-3-deoxy-D-gluconate from pectin: step 1/5.</text>
</comment>
<dbReference type="PROSITE" id="PS00503">
    <property type="entry name" value="PECTINESTERASE_2"/>
    <property type="match status" value="1"/>
</dbReference>
<dbReference type="EMBL" id="BMAC01000293">
    <property type="protein sequence ID" value="GFP92857.1"/>
    <property type="molecule type" value="Genomic_DNA"/>
</dbReference>
<evidence type="ECO:0000256" key="7">
    <source>
        <dbReference type="ARBA" id="ARBA00023085"/>
    </source>
</evidence>
<proteinExistence type="inferred from homology"/>
<accession>A0A830BXL0</accession>
<evidence type="ECO:0000256" key="3">
    <source>
        <dbReference type="ARBA" id="ARBA00008891"/>
    </source>
</evidence>
<name>A0A830BXL0_9LAMI</name>
<evidence type="ECO:0000256" key="4">
    <source>
        <dbReference type="ARBA" id="ARBA00013229"/>
    </source>
</evidence>
<dbReference type="PANTHER" id="PTHR31321:SF76">
    <property type="entry name" value="PECTINESTERASE 10-RELATED"/>
    <property type="match status" value="1"/>
</dbReference>
<protein>
    <recommendedName>
        <fullName evidence="4 10">Pectinesterase</fullName>
        <ecNumber evidence="4 10">3.1.1.11</ecNumber>
    </recommendedName>
</protein>
<reference evidence="12" key="1">
    <citation type="submission" date="2020-07" db="EMBL/GenBank/DDBJ databases">
        <title>Ethylene signaling mediates host invasion by parasitic plants.</title>
        <authorList>
            <person name="Yoshida S."/>
        </authorList>
    </citation>
    <scope>NUCLEOTIDE SEQUENCE</scope>
    <source>
        <strain evidence="12">Okayama</strain>
    </source>
</reference>
<dbReference type="SUPFAM" id="SSF51126">
    <property type="entry name" value="Pectin lyase-like"/>
    <property type="match status" value="1"/>
</dbReference>
<feature type="domain" description="Pectinesterase catalytic" evidence="11">
    <location>
        <begin position="2"/>
        <end position="247"/>
    </location>
</feature>
<keyword evidence="7 10" id="KW-0063">Aspartyl esterase</keyword>
<dbReference type="AlphaFoldDB" id="A0A830BXL0"/>
<evidence type="ECO:0000313" key="13">
    <source>
        <dbReference type="Proteomes" id="UP000653305"/>
    </source>
</evidence>
<dbReference type="GO" id="GO:0045490">
    <property type="term" value="P:pectin catabolic process"/>
    <property type="evidence" value="ECO:0007669"/>
    <property type="project" value="UniProtKB-UniRule"/>
</dbReference>
<dbReference type="OrthoDB" id="2019149at2759"/>
<dbReference type="Proteomes" id="UP000653305">
    <property type="component" value="Unassembled WGS sequence"/>
</dbReference>
<feature type="non-terminal residue" evidence="12">
    <location>
        <position position="256"/>
    </location>
</feature>
<dbReference type="InterPro" id="IPR012334">
    <property type="entry name" value="Pectin_lyas_fold"/>
</dbReference>
<dbReference type="UniPathway" id="UPA00545">
    <property type="reaction ID" value="UER00823"/>
</dbReference>
<comment type="subcellular location">
    <subcellularLocation>
        <location evidence="1">Secreted</location>
    </subcellularLocation>
</comment>
<keyword evidence="13" id="KW-1185">Reference proteome</keyword>
<comment type="similarity">
    <text evidence="3">Belongs to the pectinesterase family.</text>
</comment>
<evidence type="ECO:0000256" key="6">
    <source>
        <dbReference type="ARBA" id="ARBA00022801"/>
    </source>
</evidence>
<organism evidence="12 13">
    <name type="scientific">Phtheirospermum japonicum</name>
    <dbReference type="NCBI Taxonomy" id="374723"/>
    <lineage>
        <taxon>Eukaryota</taxon>
        <taxon>Viridiplantae</taxon>
        <taxon>Streptophyta</taxon>
        <taxon>Embryophyta</taxon>
        <taxon>Tracheophyta</taxon>
        <taxon>Spermatophyta</taxon>
        <taxon>Magnoliopsida</taxon>
        <taxon>eudicotyledons</taxon>
        <taxon>Gunneridae</taxon>
        <taxon>Pentapetalae</taxon>
        <taxon>asterids</taxon>
        <taxon>lamiids</taxon>
        <taxon>Lamiales</taxon>
        <taxon>Orobanchaceae</taxon>
        <taxon>Orobanchaceae incertae sedis</taxon>
        <taxon>Phtheirospermum</taxon>
    </lineage>
</organism>
<sequence>REQVLIPYNKPFIYLIGAGKRKTNVVWNAHDSITSATFISQADNIMAKSLTFINSYNYPLKSNRNPRTPAVAALIQGDKSAFYRVGFIGLQDTLWDVQGRHYFEQCTIQGAVDFIFGSGQSFYQGCTISVVAGALNGGIGYITAQGRSGYMESNGFVFKDCTITGDGKTYLGRPWRPYARVVFYNTVMPDIVVPQGWDSWYSSGHEDKVTFDEVNCRGLGSDKTRRVNWSNRQSGTQLQQLTSLSYIDAGSWLFST</sequence>
<evidence type="ECO:0000256" key="9">
    <source>
        <dbReference type="PROSITE-ProRule" id="PRU10040"/>
    </source>
</evidence>
<evidence type="ECO:0000256" key="8">
    <source>
        <dbReference type="ARBA" id="ARBA00047928"/>
    </source>
</evidence>
<dbReference type="GO" id="GO:0042545">
    <property type="term" value="P:cell wall modification"/>
    <property type="evidence" value="ECO:0007669"/>
    <property type="project" value="UniProtKB-UniRule"/>
</dbReference>
<evidence type="ECO:0000256" key="1">
    <source>
        <dbReference type="ARBA" id="ARBA00004613"/>
    </source>
</evidence>
<dbReference type="Gene3D" id="2.160.20.10">
    <property type="entry name" value="Single-stranded right-handed beta-helix, Pectin lyase-like"/>
    <property type="match status" value="1"/>
</dbReference>
<feature type="active site" evidence="9">
    <location>
        <position position="113"/>
    </location>
</feature>
<dbReference type="PANTHER" id="PTHR31321">
    <property type="entry name" value="ACYL-COA THIOESTER HYDROLASE YBHC-RELATED"/>
    <property type="match status" value="1"/>
</dbReference>
<dbReference type="GO" id="GO:0030599">
    <property type="term" value="F:pectinesterase activity"/>
    <property type="evidence" value="ECO:0007669"/>
    <property type="project" value="UniProtKB-UniRule"/>
</dbReference>
<gene>
    <name evidence="12" type="ORF">PHJA_001430000</name>
</gene>
<evidence type="ECO:0000256" key="2">
    <source>
        <dbReference type="ARBA" id="ARBA00005184"/>
    </source>
</evidence>
<dbReference type="EC" id="3.1.1.11" evidence="4 10"/>
<comment type="catalytic activity">
    <reaction evidence="8 10">
        <text>[(1-&gt;4)-alpha-D-galacturonosyl methyl ester](n) + n H2O = [(1-&gt;4)-alpha-D-galacturonosyl](n) + n methanol + n H(+)</text>
        <dbReference type="Rhea" id="RHEA:22380"/>
        <dbReference type="Rhea" id="RHEA-COMP:14570"/>
        <dbReference type="Rhea" id="RHEA-COMP:14573"/>
        <dbReference type="ChEBI" id="CHEBI:15377"/>
        <dbReference type="ChEBI" id="CHEBI:15378"/>
        <dbReference type="ChEBI" id="CHEBI:17790"/>
        <dbReference type="ChEBI" id="CHEBI:140522"/>
        <dbReference type="ChEBI" id="CHEBI:140523"/>
        <dbReference type="EC" id="3.1.1.11"/>
    </reaction>
</comment>
<dbReference type="InterPro" id="IPR000070">
    <property type="entry name" value="Pectinesterase_cat"/>
</dbReference>
<evidence type="ECO:0000313" key="12">
    <source>
        <dbReference type="EMBL" id="GFP92857.1"/>
    </source>
</evidence>